<dbReference type="Gene3D" id="3.30.230.10">
    <property type="match status" value="1"/>
</dbReference>
<dbReference type="EMBL" id="KQ242182">
    <property type="protein sequence ID" value="KNC80223.1"/>
    <property type="molecule type" value="Genomic_DNA"/>
</dbReference>
<feature type="compositionally biased region" description="Basic and acidic residues" evidence="3">
    <location>
        <begin position="476"/>
        <end position="508"/>
    </location>
</feature>
<accession>A0A0L0FW96</accession>
<dbReference type="Gene3D" id="3.30.565.10">
    <property type="entry name" value="Histidine kinase-like ATPase, C-terminal domain"/>
    <property type="match status" value="1"/>
</dbReference>
<dbReference type="eggNOG" id="KOG1978">
    <property type="taxonomic scope" value="Eukaryota"/>
</dbReference>
<sequence length="598" mass="66280">MSVTTRMADQTSGTKIVYDADGHIVSQTPAPRGTGTTVVIEQLFSRMPVRYQQLQKNIKREFAKLLQMIQAYCIISTNIRIICTNQPLRGSRQQMVSTGNNKNVLTNLINVFGAKQGREVSPIEIKAADPSGEEAILKIEGLISNVLPVSCGRSSADRQFFYVNGRPCDLVKVAKAVNESYRSFNAHKYPVVILNIIAQRANCDVNVTPDKRTVYLHEEKSILALIKSTLDGMYEPSRNTYAVQTTLKNVYQPVRPVLLSPADAKDAVLPISHEATAATTKQDSTDKRESVNGQRNIERTSENSIRVRTEQLARKAIIVDANDVEYIVSSEESADLNTESESGSDMDSRSEDGDWSAGEGKTVHGDKNRSQWKRGADAALSDGDDILELCDEILDSGEYDNRGENGRSKKERHGSKRKVDSGLDLNDIPVLSGGLARAREDSEMRREHKKSKHSDRDRSKKLVRVGPAVAISGRGLRTEKPDTPVDDRESTRRERQRQEDGGPGKVEDVTIGLDHFEDEDDALDLQPSRDVVVALEDDADAQSDAYLGETDDLLVEGGLQEYVEHTVEFDLGALSTSLHSVYRAERTGRRSRIICVHV</sequence>
<dbReference type="PANTHER" id="PTHR10073:SF52">
    <property type="entry name" value="MISMATCH REPAIR ENDONUCLEASE PMS2"/>
    <property type="match status" value="1"/>
</dbReference>
<evidence type="ECO:0000256" key="2">
    <source>
        <dbReference type="ARBA" id="ARBA00022763"/>
    </source>
</evidence>
<dbReference type="SMART" id="SM01340">
    <property type="entry name" value="DNA_mis_repair"/>
    <property type="match status" value="1"/>
</dbReference>
<dbReference type="Proteomes" id="UP000054560">
    <property type="component" value="Unassembled WGS sequence"/>
</dbReference>
<dbReference type="GO" id="GO:0032389">
    <property type="term" value="C:MutLalpha complex"/>
    <property type="evidence" value="ECO:0007669"/>
    <property type="project" value="TreeGrafter"/>
</dbReference>
<reference evidence="5 6" key="1">
    <citation type="submission" date="2011-02" db="EMBL/GenBank/DDBJ databases">
        <title>The Genome Sequence of Sphaeroforma arctica JP610.</title>
        <authorList>
            <consortium name="The Broad Institute Genome Sequencing Platform"/>
            <person name="Russ C."/>
            <person name="Cuomo C."/>
            <person name="Young S.K."/>
            <person name="Zeng Q."/>
            <person name="Gargeya S."/>
            <person name="Alvarado L."/>
            <person name="Berlin A."/>
            <person name="Chapman S.B."/>
            <person name="Chen Z."/>
            <person name="Freedman E."/>
            <person name="Gellesch M."/>
            <person name="Goldberg J."/>
            <person name="Griggs A."/>
            <person name="Gujja S."/>
            <person name="Heilman E."/>
            <person name="Heiman D."/>
            <person name="Howarth C."/>
            <person name="Mehta T."/>
            <person name="Neiman D."/>
            <person name="Pearson M."/>
            <person name="Roberts A."/>
            <person name="Saif S."/>
            <person name="Shea T."/>
            <person name="Shenoy N."/>
            <person name="Sisk P."/>
            <person name="Stolte C."/>
            <person name="Sykes S."/>
            <person name="White J."/>
            <person name="Yandava C."/>
            <person name="Burger G."/>
            <person name="Gray M.W."/>
            <person name="Holland P.W.H."/>
            <person name="King N."/>
            <person name="Lang F.B.F."/>
            <person name="Roger A.J."/>
            <person name="Ruiz-Trillo I."/>
            <person name="Haas B."/>
            <person name="Nusbaum C."/>
            <person name="Birren B."/>
        </authorList>
    </citation>
    <scope>NUCLEOTIDE SEQUENCE [LARGE SCALE GENOMIC DNA]</scope>
    <source>
        <strain evidence="5 6">JP610</strain>
    </source>
</reference>
<gene>
    <name evidence="5" type="ORF">SARC_07410</name>
</gene>
<dbReference type="CDD" id="cd03484">
    <property type="entry name" value="MutL_Trans_hPMS_2_like"/>
    <property type="match status" value="1"/>
</dbReference>
<dbReference type="STRING" id="667725.A0A0L0FW96"/>
<organism evidence="5 6">
    <name type="scientific">Sphaeroforma arctica JP610</name>
    <dbReference type="NCBI Taxonomy" id="667725"/>
    <lineage>
        <taxon>Eukaryota</taxon>
        <taxon>Ichthyosporea</taxon>
        <taxon>Ichthyophonida</taxon>
        <taxon>Sphaeroforma</taxon>
    </lineage>
</organism>
<evidence type="ECO:0000259" key="4">
    <source>
        <dbReference type="SMART" id="SM01340"/>
    </source>
</evidence>
<feature type="region of interest" description="Disordered" evidence="3">
    <location>
        <begin position="330"/>
        <end position="376"/>
    </location>
</feature>
<dbReference type="Pfam" id="PF01119">
    <property type="entry name" value="DNA_mis_repair"/>
    <property type="match status" value="1"/>
</dbReference>
<feature type="region of interest" description="Disordered" evidence="3">
    <location>
        <begin position="274"/>
        <end position="302"/>
    </location>
</feature>
<feature type="region of interest" description="Disordered" evidence="3">
    <location>
        <begin position="397"/>
        <end position="508"/>
    </location>
</feature>
<evidence type="ECO:0000313" key="5">
    <source>
        <dbReference type="EMBL" id="KNC80223.1"/>
    </source>
</evidence>
<feature type="domain" description="DNA mismatch repair protein S5" evidence="4">
    <location>
        <begin position="108"/>
        <end position="235"/>
    </location>
</feature>
<dbReference type="InterPro" id="IPR020568">
    <property type="entry name" value="Ribosomal_Su5_D2-typ_SF"/>
</dbReference>
<proteinExistence type="inferred from homology"/>
<name>A0A0L0FW96_9EUKA</name>
<dbReference type="GO" id="GO:0005524">
    <property type="term" value="F:ATP binding"/>
    <property type="evidence" value="ECO:0007669"/>
    <property type="project" value="InterPro"/>
</dbReference>
<evidence type="ECO:0000256" key="1">
    <source>
        <dbReference type="ARBA" id="ARBA00006082"/>
    </source>
</evidence>
<dbReference type="PANTHER" id="PTHR10073">
    <property type="entry name" value="DNA MISMATCH REPAIR PROTEIN MLH, PMS, MUTL"/>
    <property type="match status" value="1"/>
</dbReference>
<keyword evidence="6" id="KW-1185">Reference proteome</keyword>
<comment type="similarity">
    <text evidence="1">Belongs to the DNA mismatch repair MutL/HexB family.</text>
</comment>
<dbReference type="AlphaFoldDB" id="A0A0L0FW96"/>
<keyword evidence="2" id="KW-0227">DNA damage</keyword>
<dbReference type="InterPro" id="IPR038973">
    <property type="entry name" value="MutL/Mlh/Pms-like"/>
</dbReference>
<dbReference type="GeneID" id="25907914"/>
<dbReference type="OrthoDB" id="10263226at2759"/>
<dbReference type="GO" id="GO:0006298">
    <property type="term" value="P:mismatch repair"/>
    <property type="evidence" value="ECO:0007669"/>
    <property type="project" value="InterPro"/>
</dbReference>
<evidence type="ECO:0000313" key="6">
    <source>
        <dbReference type="Proteomes" id="UP000054560"/>
    </source>
</evidence>
<feature type="compositionally biased region" description="Basic and acidic residues" evidence="3">
    <location>
        <begin position="437"/>
        <end position="446"/>
    </location>
</feature>
<protein>
    <recommendedName>
        <fullName evidence="4">DNA mismatch repair protein S5 domain-containing protein</fullName>
    </recommendedName>
</protein>
<feature type="compositionally biased region" description="Basic and acidic residues" evidence="3">
    <location>
        <begin position="399"/>
        <end position="408"/>
    </location>
</feature>
<dbReference type="GO" id="GO:0016887">
    <property type="term" value="F:ATP hydrolysis activity"/>
    <property type="evidence" value="ECO:0007669"/>
    <property type="project" value="InterPro"/>
</dbReference>
<dbReference type="GO" id="GO:0030983">
    <property type="term" value="F:mismatched DNA binding"/>
    <property type="evidence" value="ECO:0007669"/>
    <property type="project" value="InterPro"/>
</dbReference>
<evidence type="ECO:0000256" key="3">
    <source>
        <dbReference type="SAM" id="MobiDB-lite"/>
    </source>
</evidence>
<feature type="compositionally biased region" description="Basic and acidic residues" evidence="3">
    <location>
        <begin position="283"/>
        <end position="302"/>
    </location>
</feature>
<dbReference type="InterPro" id="IPR013507">
    <property type="entry name" value="DNA_mismatch_S5_2-like"/>
</dbReference>
<dbReference type="SUPFAM" id="SSF55874">
    <property type="entry name" value="ATPase domain of HSP90 chaperone/DNA topoisomerase II/histidine kinase"/>
    <property type="match status" value="1"/>
</dbReference>
<dbReference type="SUPFAM" id="SSF54211">
    <property type="entry name" value="Ribosomal protein S5 domain 2-like"/>
    <property type="match status" value="1"/>
</dbReference>
<dbReference type="GO" id="GO:0140664">
    <property type="term" value="F:ATP-dependent DNA damage sensor activity"/>
    <property type="evidence" value="ECO:0007669"/>
    <property type="project" value="InterPro"/>
</dbReference>
<dbReference type="InterPro" id="IPR036890">
    <property type="entry name" value="HATPase_C_sf"/>
</dbReference>
<dbReference type="RefSeq" id="XP_014154125.1">
    <property type="nucleotide sequence ID" value="XM_014298650.1"/>
</dbReference>
<feature type="compositionally biased region" description="Polar residues" evidence="3">
    <location>
        <begin position="335"/>
        <end position="345"/>
    </location>
</feature>
<dbReference type="InterPro" id="IPR014721">
    <property type="entry name" value="Ribsml_uS5_D2-typ_fold_subgr"/>
</dbReference>